<keyword evidence="1" id="KW-0472">Membrane</keyword>
<feature type="transmembrane region" description="Helical" evidence="1">
    <location>
        <begin position="139"/>
        <end position="162"/>
    </location>
</feature>
<dbReference type="Proteomes" id="UP000070620">
    <property type="component" value="Unassembled WGS sequence"/>
</dbReference>
<reference evidence="2 3" key="1">
    <citation type="submission" date="2016-01" db="EMBL/GenBank/DDBJ databases">
        <title>Whole genome sequence and analysis of Micromonospora rosaria DSM 803, which can produce antibacterial substance rosamicin.</title>
        <authorList>
            <person name="Yang H."/>
            <person name="He X."/>
            <person name="Zhu D."/>
        </authorList>
    </citation>
    <scope>NUCLEOTIDE SEQUENCE [LARGE SCALE GENOMIC DNA]</scope>
    <source>
        <strain evidence="2 3">DSM 803</strain>
    </source>
</reference>
<keyword evidence="1" id="KW-0812">Transmembrane</keyword>
<sequence length="167" mass="16847">MSLTDTHAVVTVVAALAIVAGMAGVVVPGLPALPLCWGGVLLWAIFGGGDGAGRWLVLAGATVLAVGGTVVKFLWPGRNLQRTGVPTSSLVAGAVLGIVGFFVIPVVGLVIGFVGGVFAAERLRLGDSRLAWPATRHAVAAAGLAMLIEFLAGLLIGVLWVFGLLTT</sequence>
<gene>
    <name evidence="2" type="ORF">AWW66_21740</name>
</gene>
<dbReference type="RefSeq" id="WP_067369551.1">
    <property type="nucleotide sequence ID" value="NZ_JBIUBN010000017.1"/>
</dbReference>
<comment type="caution">
    <text evidence="2">The sequence shown here is derived from an EMBL/GenBank/DDBJ whole genome shotgun (WGS) entry which is preliminary data.</text>
</comment>
<feature type="transmembrane region" description="Helical" evidence="1">
    <location>
        <begin position="55"/>
        <end position="75"/>
    </location>
</feature>
<dbReference type="EMBL" id="LRQV01000092">
    <property type="protein sequence ID" value="KXK59900.1"/>
    <property type="molecule type" value="Genomic_DNA"/>
</dbReference>
<dbReference type="AlphaFoldDB" id="A0A136PN37"/>
<evidence type="ECO:0000256" key="1">
    <source>
        <dbReference type="SAM" id="Phobius"/>
    </source>
</evidence>
<accession>A0A136PN37</accession>
<dbReference type="InterPro" id="IPR007403">
    <property type="entry name" value="DUF456"/>
</dbReference>
<dbReference type="Pfam" id="PF04306">
    <property type="entry name" value="DUF456"/>
    <property type="match status" value="1"/>
</dbReference>
<feature type="transmembrane region" description="Helical" evidence="1">
    <location>
        <begin position="95"/>
        <end position="118"/>
    </location>
</feature>
<feature type="transmembrane region" description="Helical" evidence="1">
    <location>
        <begin position="7"/>
        <end position="26"/>
    </location>
</feature>
<protein>
    <recommendedName>
        <fullName evidence="4">DUF456 domain-containing protein</fullName>
    </recommendedName>
</protein>
<evidence type="ECO:0000313" key="3">
    <source>
        <dbReference type="Proteomes" id="UP000070620"/>
    </source>
</evidence>
<evidence type="ECO:0008006" key="4">
    <source>
        <dbReference type="Google" id="ProtNLM"/>
    </source>
</evidence>
<dbReference type="OrthoDB" id="3577600at2"/>
<evidence type="ECO:0000313" key="2">
    <source>
        <dbReference type="EMBL" id="KXK59900.1"/>
    </source>
</evidence>
<name>A0A136PN37_9ACTN</name>
<keyword evidence="3" id="KW-1185">Reference proteome</keyword>
<organism evidence="2 3">
    <name type="scientific">Micromonospora rosaria</name>
    <dbReference type="NCBI Taxonomy" id="47874"/>
    <lineage>
        <taxon>Bacteria</taxon>
        <taxon>Bacillati</taxon>
        <taxon>Actinomycetota</taxon>
        <taxon>Actinomycetes</taxon>
        <taxon>Micromonosporales</taxon>
        <taxon>Micromonosporaceae</taxon>
        <taxon>Micromonospora</taxon>
    </lineage>
</organism>
<keyword evidence="1" id="KW-1133">Transmembrane helix</keyword>
<proteinExistence type="predicted"/>